<accession>A0A975GXC0</accession>
<keyword evidence="4" id="KW-0804">Transcription</keyword>
<dbReference type="InterPro" id="IPR036390">
    <property type="entry name" value="WH_DNA-bd_sf"/>
</dbReference>
<dbReference type="PROSITE" id="PS50931">
    <property type="entry name" value="HTH_LYSR"/>
    <property type="match status" value="1"/>
</dbReference>
<organism evidence="6 7">
    <name type="scientific">Brevundimonas goettingensis</name>
    <dbReference type="NCBI Taxonomy" id="2774190"/>
    <lineage>
        <taxon>Bacteria</taxon>
        <taxon>Pseudomonadati</taxon>
        <taxon>Pseudomonadota</taxon>
        <taxon>Alphaproteobacteria</taxon>
        <taxon>Caulobacterales</taxon>
        <taxon>Caulobacteraceae</taxon>
        <taxon>Brevundimonas</taxon>
    </lineage>
</organism>
<reference evidence="6" key="1">
    <citation type="submission" date="2020-09" db="EMBL/GenBank/DDBJ databases">
        <title>Brevundimonas sp. LVF2 isolated from a puddle in Goettingen, Germany.</title>
        <authorList>
            <person name="Friedrich I."/>
            <person name="Klassen A."/>
            <person name="Hannes N."/>
            <person name="Schneider D."/>
            <person name="Hertel R."/>
            <person name="Daniel R."/>
        </authorList>
    </citation>
    <scope>NUCLEOTIDE SEQUENCE</scope>
    <source>
        <strain evidence="6">LVF2</strain>
    </source>
</reference>
<dbReference type="Proteomes" id="UP000663918">
    <property type="component" value="Chromosome"/>
</dbReference>
<dbReference type="PANTHER" id="PTHR30537:SF5">
    <property type="entry name" value="HTH-TYPE TRANSCRIPTIONAL ACTIVATOR TTDR-RELATED"/>
    <property type="match status" value="1"/>
</dbReference>
<feature type="domain" description="HTH lysR-type" evidence="5">
    <location>
        <begin position="1"/>
        <end position="58"/>
    </location>
</feature>
<keyword evidence="3" id="KW-0238">DNA-binding</keyword>
<dbReference type="KEGG" id="bgoe:IFJ75_07925"/>
<proteinExistence type="inferred from homology"/>
<dbReference type="AlphaFoldDB" id="A0A975GXC0"/>
<dbReference type="CDD" id="cd08422">
    <property type="entry name" value="PBP2_CrgA_like"/>
    <property type="match status" value="1"/>
</dbReference>
<evidence type="ECO:0000313" key="7">
    <source>
        <dbReference type="Proteomes" id="UP000663918"/>
    </source>
</evidence>
<evidence type="ECO:0000259" key="5">
    <source>
        <dbReference type="PROSITE" id="PS50931"/>
    </source>
</evidence>
<keyword evidence="7" id="KW-1185">Reference proteome</keyword>
<dbReference type="InterPro" id="IPR005119">
    <property type="entry name" value="LysR_subst-bd"/>
</dbReference>
<dbReference type="InterPro" id="IPR036388">
    <property type="entry name" value="WH-like_DNA-bd_sf"/>
</dbReference>
<dbReference type="GO" id="GO:0003677">
    <property type="term" value="F:DNA binding"/>
    <property type="evidence" value="ECO:0007669"/>
    <property type="project" value="UniProtKB-KW"/>
</dbReference>
<evidence type="ECO:0000313" key="6">
    <source>
        <dbReference type="EMBL" id="QTC92768.1"/>
    </source>
</evidence>
<dbReference type="RefSeq" id="WP_207932047.1">
    <property type="nucleotide sequence ID" value="NZ_CP062222.1"/>
</dbReference>
<name>A0A975GXC0_9CAUL</name>
<gene>
    <name evidence="6" type="ORF">IFJ75_07925</name>
</gene>
<dbReference type="Gene3D" id="1.10.10.10">
    <property type="entry name" value="Winged helix-like DNA-binding domain superfamily/Winged helix DNA-binding domain"/>
    <property type="match status" value="1"/>
</dbReference>
<dbReference type="InterPro" id="IPR058163">
    <property type="entry name" value="LysR-type_TF_proteobact-type"/>
</dbReference>
<sequence>MLDPDYALFARVVAAGSLSAAARDMGISPAMASKRMARLEARLGARLIHRTTRRLALTEQGEGFHRDVLGILAAVEAAEARLRGPGDGLSGPVRLSAPTSFGRMHLAPHLKPFLDRHPGIQLTLDLSDGFSDLIAEKIDLAIRISSGVAPGLDARRLATSRRILCAAPAYLEMHGAPASLTDLANHRLVAAEGQLPWRLTTGKRQVEVSGVSHVRTNSSEVVRELALSGLGVALRSLWDVSEELASGQLVRVLPEVEGAADVGIHAVRPRGEPSAAVAALTDFIAGLYSPAPWEDD</sequence>
<evidence type="ECO:0000256" key="3">
    <source>
        <dbReference type="ARBA" id="ARBA00023125"/>
    </source>
</evidence>
<dbReference type="SUPFAM" id="SSF53850">
    <property type="entry name" value="Periplasmic binding protein-like II"/>
    <property type="match status" value="1"/>
</dbReference>
<dbReference type="PANTHER" id="PTHR30537">
    <property type="entry name" value="HTH-TYPE TRANSCRIPTIONAL REGULATOR"/>
    <property type="match status" value="1"/>
</dbReference>
<evidence type="ECO:0000256" key="1">
    <source>
        <dbReference type="ARBA" id="ARBA00009437"/>
    </source>
</evidence>
<dbReference type="Pfam" id="PF00126">
    <property type="entry name" value="HTH_1"/>
    <property type="match status" value="1"/>
</dbReference>
<evidence type="ECO:0000256" key="2">
    <source>
        <dbReference type="ARBA" id="ARBA00023015"/>
    </source>
</evidence>
<comment type="similarity">
    <text evidence="1">Belongs to the LysR transcriptional regulatory family.</text>
</comment>
<keyword evidence="2" id="KW-0805">Transcription regulation</keyword>
<protein>
    <submittedName>
        <fullName evidence="6">LysR family transcriptional regulator</fullName>
    </submittedName>
</protein>
<dbReference type="Gene3D" id="3.40.190.290">
    <property type="match status" value="1"/>
</dbReference>
<dbReference type="EMBL" id="CP062222">
    <property type="protein sequence ID" value="QTC92768.1"/>
    <property type="molecule type" value="Genomic_DNA"/>
</dbReference>
<evidence type="ECO:0000256" key="4">
    <source>
        <dbReference type="ARBA" id="ARBA00023163"/>
    </source>
</evidence>
<dbReference type="InterPro" id="IPR000847">
    <property type="entry name" value="LysR_HTH_N"/>
</dbReference>
<dbReference type="Pfam" id="PF03466">
    <property type="entry name" value="LysR_substrate"/>
    <property type="match status" value="1"/>
</dbReference>
<dbReference type="SUPFAM" id="SSF46785">
    <property type="entry name" value="Winged helix' DNA-binding domain"/>
    <property type="match status" value="1"/>
</dbReference>
<dbReference type="GO" id="GO:0003700">
    <property type="term" value="F:DNA-binding transcription factor activity"/>
    <property type="evidence" value="ECO:0007669"/>
    <property type="project" value="InterPro"/>
</dbReference>